<gene>
    <name evidence="3" type="ORF">M422DRAFT_263666</name>
</gene>
<evidence type="ECO:0000256" key="2">
    <source>
        <dbReference type="SAM" id="Phobius"/>
    </source>
</evidence>
<proteinExistence type="predicted"/>
<dbReference type="Proteomes" id="UP000054279">
    <property type="component" value="Unassembled WGS sequence"/>
</dbReference>
<accession>A0A0C9TVJ8</accession>
<dbReference type="HOGENOM" id="CLU_834625_0_0_1"/>
<feature type="transmembrane region" description="Helical" evidence="2">
    <location>
        <begin position="209"/>
        <end position="235"/>
    </location>
</feature>
<evidence type="ECO:0000313" key="4">
    <source>
        <dbReference type="Proteomes" id="UP000054279"/>
    </source>
</evidence>
<keyword evidence="2" id="KW-1133">Transmembrane helix</keyword>
<dbReference type="AlphaFoldDB" id="A0A0C9TVJ8"/>
<keyword evidence="2" id="KW-0812">Transmembrane</keyword>
<dbReference type="EMBL" id="KN837201">
    <property type="protein sequence ID" value="KIJ34353.1"/>
    <property type="molecule type" value="Genomic_DNA"/>
</dbReference>
<reference evidence="3 4" key="1">
    <citation type="submission" date="2014-06" db="EMBL/GenBank/DDBJ databases">
        <title>Evolutionary Origins and Diversification of the Mycorrhizal Mutualists.</title>
        <authorList>
            <consortium name="DOE Joint Genome Institute"/>
            <consortium name="Mycorrhizal Genomics Consortium"/>
            <person name="Kohler A."/>
            <person name="Kuo A."/>
            <person name="Nagy L.G."/>
            <person name="Floudas D."/>
            <person name="Copeland A."/>
            <person name="Barry K.W."/>
            <person name="Cichocki N."/>
            <person name="Veneault-Fourrey C."/>
            <person name="LaButti K."/>
            <person name="Lindquist E.A."/>
            <person name="Lipzen A."/>
            <person name="Lundell T."/>
            <person name="Morin E."/>
            <person name="Murat C."/>
            <person name="Riley R."/>
            <person name="Ohm R."/>
            <person name="Sun H."/>
            <person name="Tunlid A."/>
            <person name="Henrissat B."/>
            <person name="Grigoriev I.V."/>
            <person name="Hibbett D.S."/>
            <person name="Martin F."/>
        </authorList>
    </citation>
    <scope>NUCLEOTIDE SEQUENCE [LARGE SCALE GENOMIC DNA]</scope>
    <source>
        <strain evidence="3 4">SS14</strain>
    </source>
</reference>
<keyword evidence="4" id="KW-1185">Reference proteome</keyword>
<feature type="region of interest" description="Disordered" evidence="1">
    <location>
        <begin position="280"/>
        <end position="308"/>
    </location>
</feature>
<organism evidence="3 4">
    <name type="scientific">Sphaerobolus stellatus (strain SS14)</name>
    <dbReference type="NCBI Taxonomy" id="990650"/>
    <lineage>
        <taxon>Eukaryota</taxon>
        <taxon>Fungi</taxon>
        <taxon>Dikarya</taxon>
        <taxon>Basidiomycota</taxon>
        <taxon>Agaricomycotina</taxon>
        <taxon>Agaricomycetes</taxon>
        <taxon>Phallomycetidae</taxon>
        <taxon>Geastrales</taxon>
        <taxon>Sphaerobolaceae</taxon>
        <taxon>Sphaerobolus</taxon>
    </lineage>
</organism>
<protein>
    <submittedName>
        <fullName evidence="3">Uncharacterized protein</fullName>
    </submittedName>
</protein>
<keyword evidence="2" id="KW-0472">Membrane</keyword>
<evidence type="ECO:0000256" key="1">
    <source>
        <dbReference type="SAM" id="MobiDB-lite"/>
    </source>
</evidence>
<sequence>MENSALLFCSALPPPLVAARASFSSTLASTYPRIPRFAPPDGRTIDLLRELLGWSDCLPALIVLREFNAHLLHIHINNLCFIRNQYSWKSFSTLVDTTIDDRDERIQYASGWSHLTGGSRFNNTVTLTRSAGASASSDFSGAEALGIGGNDGKTILTYTIDGEIGFSQFDRHSAWYWLDFLIVTSPIHTGSTGASTSSPNSNTATDGGISVGAIVGIAADAVALLGLIVVTLTFFQRRQKWYAGVPTKEEDSDKGGIRPFLIPQPGYSSNISNDAASNAAVTRELGPPSTVTTSRKSRETRQQHSPPFQATDAGIRLLSRFLKNCLQCIMYIR</sequence>
<evidence type="ECO:0000313" key="3">
    <source>
        <dbReference type="EMBL" id="KIJ34353.1"/>
    </source>
</evidence>
<name>A0A0C9TVJ8_SPHS4</name>